<protein>
    <submittedName>
        <fullName evidence="2">Glutaredoxin-like protein</fullName>
    </submittedName>
</protein>
<organism evidence="2 3">
    <name type="scientific">Cryptobacterium curtum (strain ATCC 700683 / DSM 15641 / CCUG 43107 / 12-3)</name>
    <dbReference type="NCBI Taxonomy" id="469378"/>
    <lineage>
        <taxon>Bacteria</taxon>
        <taxon>Bacillati</taxon>
        <taxon>Actinomycetota</taxon>
        <taxon>Coriobacteriia</taxon>
        <taxon>Eggerthellales</taxon>
        <taxon>Eggerthellaceae</taxon>
        <taxon>Cryptobacterium</taxon>
    </lineage>
</organism>
<dbReference type="eggNOG" id="COG0695">
    <property type="taxonomic scope" value="Bacteria"/>
</dbReference>
<dbReference type="OrthoDB" id="8991911at2"/>
<sequence>MVSSDSLLLYVLPGCPFCARVDRFLDDQGIKIEHRSVREPENADELKAIGGKVQSPCLVIDGKALYESKDIIEFLKREVVGA</sequence>
<dbReference type="HOGENOM" id="CLU_026126_8_1_11"/>
<gene>
    <name evidence="2" type="ordered locus">Ccur_12420</name>
</gene>
<dbReference type="InterPro" id="IPR004045">
    <property type="entry name" value="Glutathione_S-Trfase_N"/>
</dbReference>
<name>C7MKX9_CRYCD</name>
<dbReference type="RefSeq" id="WP_015778789.1">
    <property type="nucleotide sequence ID" value="NC_013170.1"/>
</dbReference>
<keyword evidence="3" id="KW-1185">Reference proteome</keyword>
<dbReference type="Gene3D" id="3.40.30.10">
    <property type="entry name" value="Glutaredoxin"/>
    <property type="match status" value="1"/>
</dbReference>
<dbReference type="KEGG" id="ccu:Ccur_12420"/>
<dbReference type="CDD" id="cd00570">
    <property type="entry name" value="GST_N_family"/>
    <property type="match status" value="1"/>
</dbReference>
<dbReference type="InterPro" id="IPR011767">
    <property type="entry name" value="GLR_AS"/>
</dbReference>
<dbReference type="PROSITE" id="PS00195">
    <property type="entry name" value="GLUTAREDOXIN_1"/>
    <property type="match status" value="1"/>
</dbReference>
<dbReference type="Pfam" id="PF13417">
    <property type="entry name" value="GST_N_3"/>
    <property type="match status" value="1"/>
</dbReference>
<dbReference type="AlphaFoldDB" id="C7MKX9"/>
<dbReference type="STRING" id="469378.Ccur_12420"/>
<dbReference type="Proteomes" id="UP000000954">
    <property type="component" value="Chromosome"/>
</dbReference>
<evidence type="ECO:0000259" key="1">
    <source>
        <dbReference type="PROSITE" id="PS50404"/>
    </source>
</evidence>
<dbReference type="InterPro" id="IPR036249">
    <property type="entry name" value="Thioredoxin-like_sf"/>
</dbReference>
<dbReference type="PROSITE" id="PS50404">
    <property type="entry name" value="GST_NTER"/>
    <property type="match status" value="1"/>
</dbReference>
<accession>C7MKX9</accession>
<evidence type="ECO:0000313" key="3">
    <source>
        <dbReference type="Proteomes" id="UP000000954"/>
    </source>
</evidence>
<reference evidence="2 3" key="1">
    <citation type="journal article" date="2009" name="Stand. Genomic Sci.">
        <title>Complete genome sequence of Cryptobacterium curtum type strain (12-3).</title>
        <authorList>
            <person name="Mavrommatis K."/>
            <person name="Pukall R."/>
            <person name="Rohde C."/>
            <person name="Chen F."/>
            <person name="Sims D."/>
            <person name="Brettin T."/>
            <person name="Kuske C."/>
            <person name="Detter J.C."/>
            <person name="Han C."/>
            <person name="Lapidus A."/>
            <person name="Copeland A."/>
            <person name="Glavina Del Rio T."/>
            <person name="Nolan M."/>
            <person name="Lucas S."/>
            <person name="Tice H."/>
            <person name="Cheng J.F."/>
            <person name="Bruce D."/>
            <person name="Goodwin L."/>
            <person name="Pitluck S."/>
            <person name="Ovchinnikova G."/>
            <person name="Pati A."/>
            <person name="Ivanova N."/>
            <person name="Chen A."/>
            <person name="Palaniappan K."/>
            <person name="Chain P."/>
            <person name="D'haeseleer P."/>
            <person name="Goker M."/>
            <person name="Bristow J."/>
            <person name="Eisen J.A."/>
            <person name="Markowitz V."/>
            <person name="Hugenholtz P."/>
            <person name="Rohde M."/>
            <person name="Klenk H.P."/>
            <person name="Kyrpides N.C."/>
        </authorList>
    </citation>
    <scope>NUCLEOTIDE SEQUENCE [LARGE SCALE GENOMIC DNA]</scope>
    <source>
        <strain evidence="3">ATCC 700683 / DSM 15641 / 12-3</strain>
    </source>
</reference>
<dbReference type="SUPFAM" id="SSF52833">
    <property type="entry name" value="Thioredoxin-like"/>
    <property type="match status" value="1"/>
</dbReference>
<dbReference type="PROSITE" id="PS51354">
    <property type="entry name" value="GLUTAREDOXIN_2"/>
    <property type="match status" value="1"/>
</dbReference>
<proteinExistence type="predicted"/>
<feature type="domain" description="GST N-terminal" evidence="1">
    <location>
        <begin position="5"/>
        <end position="82"/>
    </location>
</feature>
<dbReference type="EMBL" id="CP001682">
    <property type="protein sequence ID" value="ACU94926.1"/>
    <property type="molecule type" value="Genomic_DNA"/>
</dbReference>
<evidence type="ECO:0000313" key="2">
    <source>
        <dbReference type="EMBL" id="ACU94926.1"/>
    </source>
</evidence>